<protein>
    <submittedName>
        <fullName evidence="2">Spore germination protein GerPC</fullName>
    </submittedName>
</protein>
<dbReference type="AlphaFoldDB" id="C5D6Q3"/>
<name>C5D6Q3_GEOSW</name>
<proteinExistence type="predicted"/>
<accession>C5D6Q3</accession>
<dbReference type="eggNOG" id="ENOG50335K6">
    <property type="taxonomic scope" value="Bacteria"/>
</dbReference>
<organism evidence="2">
    <name type="scientific">Geobacillus sp. (strain WCH70)</name>
    <dbReference type="NCBI Taxonomy" id="471223"/>
    <lineage>
        <taxon>Bacteria</taxon>
        <taxon>Bacillati</taxon>
        <taxon>Bacillota</taxon>
        <taxon>Bacilli</taxon>
        <taxon>Bacillales</taxon>
        <taxon>Anoxybacillaceae</taxon>
        <taxon>Geobacillus</taxon>
    </lineage>
</organism>
<keyword evidence="1" id="KW-0175">Coiled coil</keyword>
<dbReference type="Pfam" id="PF10737">
    <property type="entry name" value="GerPC"/>
    <property type="match status" value="1"/>
</dbReference>
<evidence type="ECO:0000256" key="1">
    <source>
        <dbReference type="SAM" id="Coils"/>
    </source>
</evidence>
<dbReference type="STRING" id="471223.GWCH70_0677"/>
<dbReference type="KEGG" id="gwc:GWCH70_0677"/>
<reference evidence="2" key="1">
    <citation type="submission" date="2009-06" db="EMBL/GenBank/DDBJ databases">
        <title>Complete sequence of chromosome of Geopacillus sp. WCH70.</title>
        <authorList>
            <consortium name="US DOE Joint Genome Institute"/>
            <person name="Lucas S."/>
            <person name="Copeland A."/>
            <person name="Lapidus A."/>
            <person name="Glavina del Rio T."/>
            <person name="Dalin E."/>
            <person name="Tice H."/>
            <person name="Bruce D."/>
            <person name="Goodwin L."/>
            <person name="Pitluck S."/>
            <person name="Chertkov O."/>
            <person name="Brettin T."/>
            <person name="Detter J.C."/>
            <person name="Han C."/>
            <person name="Larimer F."/>
            <person name="Land M."/>
            <person name="Hauser L."/>
            <person name="Kyrpides N."/>
            <person name="Mikhailova N."/>
            <person name="Brumm P."/>
            <person name="Mead D.A."/>
            <person name="Richardson P."/>
        </authorList>
    </citation>
    <scope>NUCLEOTIDE SEQUENCE [LARGE SCALE GENOMIC DNA]</scope>
    <source>
        <strain evidence="2">WCH70</strain>
    </source>
</reference>
<dbReference type="InterPro" id="IPR019673">
    <property type="entry name" value="Spore_germination_GerPC"/>
</dbReference>
<sequence>MKIVMTTKGRPYIEVRRDFGEDDFNIMFLYDYFAKLRRYLSWQTKKIQSLEQRLLLLEKQLIELQQQPRTTIERIEYKFDQLKVETLEGTLNIGITPNGVGNTIEDFAVQPEKTIVPKPEPVLFRTIQEKVHAYLEKEAKETLKKLEEQYALRLDDTYRHFILQDIARQVDERIHFYLQQKMNNGYVPASDNDKSVENEIFQKVKMDIEQSLDLFLKHLPKQGGEQ</sequence>
<evidence type="ECO:0000313" key="2">
    <source>
        <dbReference type="EMBL" id="ACS23570.1"/>
    </source>
</evidence>
<dbReference type="EMBL" id="CP001638">
    <property type="protein sequence ID" value="ACS23570.1"/>
    <property type="molecule type" value="Genomic_DNA"/>
</dbReference>
<gene>
    <name evidence="2" type="ordered locus">GWCH70_0677</name>
</gene>
<dbReference type="HOGENOM" id="CLU_072306_0_0_9"/>
<feature type="coiled-coil region" evidence="1">
    <location>
        <begin position="40"/>
        <end position="67"/>
    </location>
</feature>